<accession>A0A4Y2FUT5</accession>
<dbReference type="EMBL" id="BGPR01001057">
    <property type="protein sequence ID" value="GBM44205.1"/>
    <property type="molecule type" value="Genomic_DNA"/>
</dbReference>
<comment type="caution">
    <text evidence="1">The sequence shown here is derived from an EMBL/GenBank/DDBJ whole genome shotgun (WGS) entry which is preliminary data.</text>
</comment>
<proteinExistence type="predicted"/>
<keyword evidence="2" id="KW-1185">Reference proteome</keyword>
<dbReference type="Gene3D" id="2.130.10.10">
    <property type="entry name" value="YVTN repeat-like/Quinoprotein amine dehydrogenase"/>
    <property type="match status" value="2"/>
</dbReference>
<dbReference type="GO" id="GO:0032040">
    <property type="term" value="C:small-subunit processome"/>
    <property type="evidence" value="ECO:0007669"/>
    <property type="project" value="TreeGrafter"/>
</dbReference>
<gene>
    <name evidence="1" type="ORF">AVEN_257141_1</name>
</gene>
<dbReference type="PANTHER" id="PTHR22840:SF12">
    <property type="entry name" value="WD REPEAT-CONTAINING PROTEIN 36"/>
    <property type="match status" value="1"/>
</dbReference>
<dbReference type="AlphaFoldDB" id="A0A4Y2FUT5"/>
<dbReference type="GO" id="GO:0006364">
    <property type="term" value="P:rRNA processing"/>
    <property type="evidence" value="ECO:0007669"/>
    <property type="project" value="TreeGrafter"/>
</dbReference>
<evidence type="ECO:0000313" key="2">
    <source>
        <dbReference type="Proteomes" id="UP000499080"/>
    </source>
</evidence>
<sequence length="220" mass="24704">MFHLISQQMQQLVTGTLDFTWNYSESGHGKGAPDGIGAFLKRTADRLVAKGKDVHNYNTLVSVLRENCQGITISSEQHLEEISCLTSDAYLVFIACENVTYASRRGTEMWTFDLPDDGGQLLRLREGHSSPPTKVCFFGVIGKNILNAGRDSTLRSFSTEADNLDKSLGQESFNWKAAKRKRVKLDTKKMLPILDLCSGWATLYKQFCITYHENKNALEI</sequence>
<dbReference type="GO" id="GO:0034388">
    <property type="term" value="C:Pwp2p-containing subcomplex of 90S preribosome"/>
    <property type="evidence" value="ECO:0007669"/>
    <property type="project" value="TreeGrafter"/>
</dbReference>
<dbReference type="Proteomes" id="UP000499080">
    <property type="component" value="Unassembled WGS sequence"/>
</dbReference>
<dbReference type="OrthoDB" id="6375801at2759"/>
<dbReference type="PANTHER" id="PTHR22840">
    <property type="entry name" value="WD REPEAT-CONTAINING PROTEIN 36"/>
    <property type="match status" value="1"/>
</dbReference>
<reference evidence="1 2" key="1">
    <citation type="journal article" date="2019" name="Sci. Rep.">
        <title>Orb-weaving spider Araneus ventricosus genome elucidates the spidroin gene catalogue.</title>
        <authorList>
            <person name="Kono N."/>
            <person name="Nakamura H."/>
            <person name="Ohtoshi R."/>
            <person name="Moran D.A.P."/>
            <person name="Shinohara A."/>
            <person name="Yoshida Y."/>
            <person name="Fujiwara M."/>
            <person name="Mori M."/>
            <person name="Tomita M."/>
            <person name="Arakawa K."/>
        </authorList>
    </citation>
    <scope>NUCLEOTIDE SEQUENCE [LARGE SCALE GENOMIC DNA]</scope>
</reference>
<dbReference type="InterPro" id="IPR015943">
    <property type="entry name" value="WD40/YVTN_repeat-like_dom_sf"/>
</dbReference>
<organism evidence="1 2">
    <name type="scientific">Araneus ventricosus</name>
    <name type="common">Orbweaver spider</name>
    <name type="synonym">Epeira ventricosa</name>
    <dbReference type="NCBI Taxonomy" id="182803"/>
    <lineage>
        <taxon>Eukaryota</taxon>
        <taxon>Metazoa</taxon>
        <taxon>Ecdysozoa</taxon>
        <taxon>Arthropoda</taxon>
        <taxon>Chelicerata</taxon>
        <taxon>Arachnida</taxon>
        <taxon>Araneae</taxon>
        <taxon>Araneomorphae</taxon>
        <taxon>Entelegynae</taxon>
        <taxon>Araneoidea</taxon>
        <taxon>Araneidae</taxon>
        <taxon>Araneus</taxon>
    </lineage>
</organism>
<evidence type="ECO:0000313" key="1">
    <source>
        <dbReference type="EMBL" id="GBM44205.1"/>
    </source>
</evidence>
<protein>
    <submittedName>
        <fullName evidence="1">Uncharacterized protein</fullName>
    </submittedName>
</protein>
<name>A0A4Y2FUT5_ARAVE</name>